<sequence>MIAYSADGYKKRTWVLPADCFTSSKVSLYRISHTGREFVGKKSIGNGKITLTLASNEMLLITQE</sequence>
<protein>
    <submittedName>
        <fullName evidence="1">Uncharacterized protein</fullName>
    </submittedName>
</protein>
<dbReference type="AlphaFoldDB" id="A0A9D1SCD4"/>
<reference evidence="1" key="1">
    <citation type="submission" date="2020-10" db="EMBL/GenBank/DDBJ databases">
        <authorList>
            <person name="Gilroy R."/>
        </authorList>
    </citation>
    <scope>NUCLEOTIDE SEQUENCE</scope>
    <source>
        <strain evidence="1">CHK158-818</strain>
    </source>
</reference>
<dbReference type="Proteomes" id="UP000824112">
    <property type="component" value="Unassembled WGS sequence"/>
</dbReference>
<evidence type="ECO:0000313" key="1">
    <source>
        <dbReference type="EMBL" id="HIU54412.1"/>
    </source>
</evidence>
<evidence type="ECO:0000313" key="2">
    <source>
        <dbReference type="Proteomes" id="UP000824112"/>
    </source>
</evidence>
<accession>A0A9D1SCD4</accession>
<reference evidence="1" key="2">
    <citation type="journal article" date="2021" name="PeerJ">
        <title>Extensive microbial diversity within the chicken gut microbiome revealed by metagenomics and culture.</title>
        <authorList>
            <person name="Gilroy R."/>
            <person name="Ravi A."/>
            <person name="Getino M."/>
            <person name="Pursley I."/>
            <person name="Horton D.L."/>
            <person name="Alikhan N.F."/>
            <person name="Baker D."/>
            <person name="Gharbi K."/>
            <person name="Hall N."/>
            <person name="Watson M."/>
            <person name="Adriaenssens E.M."/>
            <person name="Foster-Nyarko E."/>
            <person name="Jarju S."/>
            <person name="Secka A."/>
            <person name="Antonio M."/>
            <person name="Oren A."/>
            <person name="Chaudhuri R.R."/>
            <person name="La Ragione R."/>
            <person name="Hildebrand F."/>
            <person name="Pallen M.J."/>
        </authorList>
    </citation>
    <scope>NUCLEOTIDE SEQUENCE</scope>
    <source>
        <strain evidence="1">CHK158-818</strain>
    </source>
</reference>
<proteinExistence type="predicted"/>
<dbReference type="Gene3D" id="2.60.40.1180">
    <property type="entry name" value="Golgi alpha-mannosidase II"/>
    <property type="match status" value="1"/>
</dbReference>
<dbReference type="EMBL" id="DVNA01000029">
    <property type="protein sequence ID" value="HIU54412.1"/>
    <property type="molecule type" value="Genomic_DNA"/>
</dbReference>
<name>A0A9D1SCD4_9BACT</name>
<dbReference type="InterPro" id="IPR013780">
    <property type="entry name" value="Glyco_hydro_b"/>
</dbReference>
<organism evidence="1 2">
    <name type="scientific">Candidatus Gallibacteroides avistercoris</name>
    <dbReference type="NCBI Taxonomy" id="2840833"/>
    <lineage>
        <taxon>Bacteria</taxon>
        <taxon>Pseudomonadati</taxon>
        <taxon>Bacteroidota</taxon>
        <taxon>Bacteroidia</taxon>
        <taxon>Bacteroidales</taxon>
        <taxon>Bacteroidaceae</taxon>
        <taxon>Bacteroidaceae incertae sedis</taxon>
        <taxon>Candidatus Gallibacteroides</taxon>
    </lineage>
</organism>
<gene>
    <name evidence="1" type="ORF">IAB03_01240</name>
</gene>
<comment type="caution">
    <text evidence="1">The sequence shown here is derived from an EMBL/GenBank/DDBJ whole genome shotgun (WGS) entry which is preliminary data.</text>
</comment>